<accession>A0A381U974</accession>
<evidence type="ECO:0000256" key="1">
    <source>
        <dbReference type="SAM" id="Phobius"/>
    </source>
</evidence>
<feature type="transmembrane region" description="Helical" evidence="1">
    <location>
        <begin position="54"/>
        <end position="71"/>
    </location>
</feature>
<sequence>MADNTLDIQQNVGDVSGDFTKSITIEAPETTVGGGDVAATIEFIEKIYNYLPELAFATVYGLAVYAAVLWIRRLIKRD</sequence>
<keyword evidence="1" id="KW-0812">Transmembrane</keyword>
<keyword evidence="1" id="KW-0472">Membrane</keyword>
<name>A0A381U974_9ZZZZ</name>
<keyword evidence="1" id="KW-1133">Transmembrane helix</keyword>
<protein>
    <submittedName>
        <fullName evidence="2">Uncharacterized protein</fullName>
    </submittedName>
</protein>
<gene>
    <name evidence="2" type="ORF">METZ01_LOCUS77125</name>
</gene>
<evidence type="ECO:0000313" key="2">
    <source>
        <dbReference type="EMBL" id="SVA24271.1"/>
    </source>
</evidence>
<dbReference type="AlphaFoldDB" id="A0A381U974"/>
<organism evidence="2">
    <name type="scientific">marine metagenome</name>
    <dbReference type="NCBI Taxonomy" id="408172"/>
    <lineage>
        <taxon>unclassified sequences</taxon>
        <taxon>metagenomes</taxon>
        <taxon>ecological metagenomes</taxon>
    </lineage>
</organism>
<proteinExistence type="predicted"/>
<dbReference type="EMBL" id="UINC01005902">
    <property type="protein sequence ID" value="SVA24271.1"/>
    <property type="molecule type" value="Genomic_DNA"/>
</dbReference>
<reference evidence="2" key="1">
    <citation type="submission" date="2018-05" db="EMBL/GenBank/DDBJ databases">
        <authorList>
            <person name="Lanie J.A."/>
            <person name="Ng W.-L."/>
            <person name="Kazmierczak K.M."/>
            <person name="Andrzejewski T.M."/>
            <person name="Davidsen T.M."/>
            <person name="Wayne K.J."/>
            <person name="Tettelin H."/>
            <person name="Glass J.I."/>
            <person name="Rusch D."/>
            <person name="Podicherti R."/>
            <person name="Tsui H.-C.T."/>
            <person name="Winkler M.E."/>
        </authorList>
    </citation>
    <scope>NUCLEOTIDE SEQUENCE</scope>
</reference>